<sequence>MSGTEPVDPLGIPVFTGDLALLDTKVTALSGHGAAIATAAGDVHSSFGGLSAFYKAPEAEQLFGTTKPVADTGLLLSSDLCVIAGALGTYSDDAYPLVEKLKALKREAVAFRVKVDGDDKWREDGDLVEENNHRRDEIAEVWAAFQEVERACHARIVALVGGKALKTDDGSGRKGTYGYDAEALKQAESLPWGEAVEESTPWWQVWEHAYDFGKGFLVDGVWGTLKGLGTLAGFEGGDAAEEAWTGLAKLATGLSPAAMLALHALPGDHSAWIRDSRTAVKETGKALVAWDQWGSNPSRAAGAVTFNVLTTAFTGGTGGAAAGAGKAGLAAKALSLTSRTARAVDPMTYVFKGAGAGLRKVGDVMAGLKGLGRVEFPPLPDHVITLPEGTVRLPDGTVRLPEGATVPEGATPLPDGTVRLPDKAVALPEGTVRSPFDEGAPYLDRDGNLYNEDGTLAQRSDQAGTNPHTQTPDPLREPALAGAGTRTGDDAIHLGNDPSDLARPRNETPGGGTGNRPPDSSTHHTPGGAGHNTPSNHLDDNAPRGRPGGSGPADHTGTPSTGPTAGHDLPTGSGHPGPPGTGGHGGAAHVGDSAIPPQRQPVPRPSFMRDGANPYGPRNSLTREQIEEIQVHRANEEPGYFDRYYRKDGTRVRIERHDASGFAPPQLTRLSENAPWIRAKDVPAPPTPHYLDDGYVSVKAETVKSRSRLGILEEAAQKRHFAIRWDNLVTDWKAEAARAHEAQGTFESGGLWGEAKGTYKESHTHMGAAAEEFGEKVAEYHYMAEQHPGFQKEELHGPESGNDQFDQVWTHEDGRVVVIEAKSSTTTDLGRRALSNGKQVSQGSREYFSEILKLMEKRGETHLVDAIEKVMGTEKLEYAVVKGEKNSGTYNGYRYRRFDISKGTIS</sequence>
<evidence type="ECO:0000256" key="1">
    <source>
        <dbReference type="SAM" id="MobiDB-lite"/>
    </source>
</evidence>
<dbReference type="CDD" id="cd20739">
    <property type="entry name" value="PoNe_DUF637"/>
    <property type="match status" value="1"/>
</dbReference>
<evidence type="ECO:0000313" key="2">
    <source>
        <dbReference type="EMBL" id="MFC5915990.1"/>
    </source>
</evidence>
<dbReference type="Proteomes" id="UP001596200">
    <property type="component" value="Unassembled WGS sequence"/>
</dbReference>
<comment type="caution">
    <text evidence="2">The sequence shown here is derived from an EMBL/GenBank/DDBJ whole genome shotgun (WGS) entry which is preliminary data.</text>
</comment>
<gene>
    <name evidence="2" type="ORF">ACFP1B_21570</name>
</gene>
<dbReference type="EMBL" id="JBHSPU010000017">
    <property type="protein sequence ID" value="MFC5915990.1"/>
    <property type="molecule type" value="Genomic_DNA"/>
</dbReference>
<evidence type="ECO:0000313" key="3">
    <source>
        <dbReference type="Proteomes" id="UP001596200"/>
    </source>
</evidence>
<proteinExistence type="predicted"/>
<feature type="region of interest" description="Disordered" evidence="1">
    <location>
        <begin position="429"/>
        <end position="621"/>
    </location>
</feature>
<feature type="compositionally biased region" description="Polar residues" evidence="1">
    <location>
        <begin position="457"/>
        <end position="472"/>
    </location>
</feature>
<dbReference type="RefSeq" id="WP_344509203.1">
    <property type="nucleotide sequence ID" value="NZ_BAAATU010000009.1"/>
</dbReference>
<protein>
    <submittedName>
        <fullName evidence="2">Uncharacterized protein</fullName>
    </submittedName>
</protein>
<keyword evidence="3" id="KW-1185">Reference proteome</keyword>
<accession>A0ABW1GMB1</accession>
<organism evidence="2 3">
    <name type="scientific">Streptomyces pulveraceus</name>
    <dbReference type="NCBI Taxonomy" id="68258"/>
    <lineage>
        <taxon>Bacteria</taxon>
        <taxon>Bacillati</taxon>
        <taxon>Actinomycetota</taxon>
        <taxon>Actinomycetes</taxon>
        <taxon>Kitasatosporales</taxon>
        <taxon>Streptomycetaceae</taxon>
        <taxon>Streptomyces</taxon>
    </lineage>
</organism>
<name>A0ABW1GMB1_9ACTN</name>
<reference evidence="3" key="1">
    <citation type="journal article" date="2019" name="Int. J. Syst. Evol. Microbiol.">
        <title>The Global Catalogue of Microorganisms (GCM) 10K type strain sequencing project: providing services to taxonomists for standard genome sequencing and annotation.</title>
        <authorList>
            <consortium name="The Broad Institute Genomics Platform"/>
            <consortium name="The Broad Institute Genome Sequencing Center for Infectious Disease"/>
            <person name="Wu L."/>
            <person name="Ma J."/>
        </authorList>
    </citation>
    <scope>NUCLEOTIDE SEQUENCE [LARGE SCALE GENOMIC DNA]</scope>
    <source>
        <strain evidence="3">JCM 4147</strain>
    </source>
</reference>
<dbReference type="InterPro" id="IPR049762">
    <property type="entry name" value="PoNe_dom"/>
</dbReference>